<dbReference type="GO" id="GO:0009247">
    <property type="term" value="P:glycolipid biosynthetic process"/>
    <property type="evidence" value="ECO:0007669"/>
    <property type="project" value="InterPro"/>
</dbReference>
<organism evidence="7 8">
    <name type="scientific">Sporolactobacillus shoreae</name>
    <dbReference type="NCBI Taxonomy" id="1465501"/>
    <lineage>
        <taxon>Bacteria</taxon>
        <taxon>Bacillati</taxon>
        <taxon>Bacillota</taxon>
        <taxon>Bacilli</taxon>
        <taxon>Bacillales</taxon>
        <taxon>Sporolactobacillaceae</taxon>
        <taxon>Sporolactobacillus</taxon>
    </lineage>
</organism>
<keyword evidence="4 7" id="KW-0808">Transferase</keyword>
<dbReference type="AlphaFoldDB" id="A0A4Z0GLK3"/>
<evidence type="ECO:0000256" key="2">
    <source>
        <dbReference type="ARBA" id="ARBA00006962"/>
    </source>
</evidence>
<protein>
    <submittedName>
        <fullName evidence="7">Glycosyltransferase</fullName>
    </submittedName>
</protein>
<comment type="similarity">
    <text evidence="2">Belongs to the glycosyltransferase 28 family.</text>
</comment>
<feature type="domain" description="Glycosyl transferase family 28 C-terminal" evidence="5">
    <location>
        <begin position="233"/>
        <end position="354"/>
    </location>
</feature>
<proteinExistence type="inferred from homology"/>
<dbReference type="EMBL" id="SRJD01000011">
    <property type="protein sequence ID" value="TGA97863.1"/>
    <property type="molecule type" value="Genomic_DNA"/>
</dbReference>
<dbReference type="InterPro" id="IPR050519">
    <property type="entry name" value="Glycosyltransf_28_UgtP"/>
</dbReference>
<dbReference type="PANTHER" id="PTHR43025">
    <property type="entry name" value="MONOGALACTOSYLDIACYLGLYCEROL SYNTHASE"/>
    <property type="match status" value="1"/>
</dbReference>
<dbReference type="SUPFAM" id="SSF53756">
    <property type="entry name" value="UDP-Glycosyltransferase/glycogen phosphorylase"/>
    <property type="match status" value="1"/>
</dbReference>
<accession>A0A4Z0GLK3</accession>
<comment type="caution">
    <text evidence="7">The sequence shown here is derived from an EMBL/GenBank/DDBJ whole genome shotgun (WGS) entry which is preliminary data.</text>
</comment>
<evidence type="ECO:0000256" key="4">
    <source>
        <dbReference type="ARBA" id="ARBA00022679"/>
    </source>
</evidence>
<dbReference type="Pfam" id="PF04101">
    <property type="entry name" value="Glyco_tran_28_C"/>
    <property type="match status" value="1"/>
</dbReference>
<dbReference type="PANTHER" id="PTHR43025:SF3">
    <property type="entry name" value="MONOGALACTOSYLDIACYLGLYCEROL SYNTHASE 1, CHLOROPLASTIC"/>
    <property type="match status" value="1"/>
</dbReference>
<gene>
    <name evidence="7" type="ORF">E4665_10725</name>
</gene>
<comment type="subcellular location">
    <subcellularLocation>
        <location evidence="1">Membrane</location>
    </subcellularLocation>
</comment>
<reference evidence="7 8" key="1">
    <citation type="journal article" date="2015" name="Int. J. Syst. Evol. Microbiol.">
        <title>Sporolactobacillus shoreae sp. nov. and Sporolactobacillus spathodeae sp. nov., two spore-forming lactic acid bacteria isolated from tree barks in Thailand.</title>
        <authorList>
            <person name="Thamacharoensuk T."/>
            <person name="Kitahara M."/>
            <person name="Ohkuma M."/>
            <person name="Thongchul N."/>
            <person name="Tanasupawat S."/>
        </authorList>
    </citation>
    <scope>NUCLEOTIDE SEQUENCE [LARGE SCALE GENOMIC DNA]</scope>
    <source>
        <strain evidence="7 8">BK92</strain>
    </source>
</reference>
<dbReference type="InterPro" id="IPR007235">
    <property type="entry name" value="Glyco_trans_28_C"/>
</dbReference>
<dbReference type="RefSeq" id="WP_135348795.1">
    <property type="nucleotide sequence ID" value="NZ_SRJD01000011.1"/>
</dbReference>
<sequence length="385" mass="42389">MDIARVLILTGSYGSGHKQAAYALSEAFANHPSKYTARVLDVTSLMPSKLDSLEKHTFLSGVTHFPSLYHYIYKKTQKNNAAASLLKTINRFGIDHLITILDEERPDLVISTFPAASVMMSQIKREGWFTSSPFLTLITDYSFHSSWVNSCTDGYLVGSDAVRDKLIEMNVDSQKIITTGIPIQSGFSFRPNAGSLRAKLHIPANQKVLLMLGGGCGIFRNTLPILRAVDKMDTDFRVVLICGQNQKAYNDFSKFGKTSRHPVHVEGYVDNMNEWMAVSDLLVTKPGGLTISEAIASELPMIIYKPLGGQEADNTQYLLSSGLAVAAPGQQELIENVGDLLSNTQSLNTMRGNMKLFSSRQRHSSERALKAAELFLSAARAIEFA</sequence>
<evidence type="ECO:0000259" key="5">
    <source>
        <dbReference type="Pfam" id="PF04101"/>
    </source>
</evidence>
<name>A0A4Z0GLK3_9BACL</name>
<evidence type="ECO:0000256" key="1">
    <source>
        <dbReference type="ARBA" id="ARBA00004370"/>
    </source>
</evidence>
<evidence type="ECO:0000313" key="8">
    <source>
        <dbReference type="Proteomes" id="UP000298347"/>
    </source>
</evidence>
<dbReference type="GO" id="GO:0016758">
    <property type="term" value="F:hexosyltransferase activity"/>
    <property type="evidence" value="ECO:0007669"/>
    <property type="project" value="InterPro"/>
</dbReference>
<dbReference type="Gene3D" id="3.40.50.2000">
    <property type="entry name" value="Glycogen Phosphorylase B"/>
    <property type="match status" value="1"/>
</dbReference>
<dbReference type="OrthoDB" id="9815663at2"/>
<keyword evidence="8" id="KW-1185">Reference proteome</keyword>
<evidence type="ECO:0000313" key="7">
    <source>
        <dbReference type="EMBL" id="TGA97863.1"/>
    </source>
</evidence>
<evidence type="ECO:0000256" key="3">
    <source>
        <dbReference type="ARBA" id="ARBA00022676"/>
    </source>
</evidence>
<feature type="domain" description="Diacylglycerol glucosyltransferase N-terminal" evidence="6">
    <location>
        <begin position="17"/>
        <end position="183"/>
    </location>
</feature>
<dbReference type="Pfam" id="PF06925">
    <property type="entry name" value="MGDG_synth"/>
    <property type="match status" value="1"/>
</dbReference>
<dbReference type="Proteomes" id="UP000298347">
    <property type="component" value="Unassembled WGS sequence"/>
</dbReference>
<evidence type="ECO:0000259" key="6">
    <source>
        <dbReference type="Pfam" id="PF06925"/>
    </source>
</evidence>
<dbReference type="GO" id="GO:0016020">
    <property type="term" value="C:membrane"/>
    <property type="evidence" value="ECO:0007669"/>
    <property type="project" value="UniProtKB-SubCell"/>
</dbReference>
<dbReference type="InterPro" id="IPR009695">
    <property type="entry name" value="Diacylglyc_glucosyltr_N"/>
</dbReference>
<keyword evidence="3" id="KW-0328">Glycosyltransferase</keyword>